<organism evidence="13">
    <name type="scientific">Oikopleura dioica</name>
    <name type="common">Tunicate</name>
    <dbReference type="NCBI Taxonomy" id="34765"/>
    <lineage>
        <taxon>Eukaryota</taxon>
        <taxon>Metazoa</taxon>
        <taxon>Chordata</taxon>
        <taxon>Tunicata</taxon>
        <taxon>Appendicularia</taxon>
        <taxon>Copelata</taxon>
        <taxon>Oikopleuridae</taxon>
        <taxon>Oikopleura</taxon>
    </lineage>
</organism>
<dbReference type="Pfam" id="PF00089">
    <property type="entry name" value="Trypsin"/>
    <property type="match status" value="1"/>
</dbReference>
<name>E4XSM1_OIKDI</name>
<dbReference type="OrthoDB" id="9028152at2759"/>
<evidence type="ECO:0000256" key="2">
    <source>
        <dbReference type="ARBA" id="ARBA00022525"/>
    </source>
</evidence>
<dbReference type="InterPro" id="IPR033116">
    <property type="entry name" value="TRYPSIN_SER"/>
</dbReference>
<dbReference type="InterPro" id="IPR013806">
    <property type="entry name" value="Kringle-like"/>
</dbReference>
<dbReference type="EMBL" id="FN653138">
    <property type="protein sequence ID" value="CBY12733.1"/>
    <property type="molecule type" value="Genomic_DNA"/>
</dbReference>
<keyword evidence="5 9" id="KW-0378">Hydrolase</keyword>
<keyword evidence="3 8" id="KW-0420">Kringle</keyword>
<accession>E4XSM1</accession>
<dbReference type="Pfam" id="PF00051">
    <property type="entry name" value="Kringle"/>
    <property type="match status" value="2"/>
</dbReference>
<evidence type="ECO:0008006" key="15">
    <source>
        <dbReference type="Google" id="ProtNLM"/>
    </source>
</evidence>
<dbReference type="GO" id="GO:0006508">
    <property type="term" value="P:proteolysis"/>
    <property type="evidence" value="ECO:0007669"/>
    <property type="project" value="UniProtKB-KW"/>
</dbReference>
<evidence type="ECO:0000256" key="10">
    <source>
        <dbReference type="SAM" id="SignalP"/>
    </source>
</evidence>
<evidence type="ECO:0000259" key="11">
    <source>
        <dbReference type="PROSITE" id="PS50070"/>
    </source>
</evidence>
<dbReference type="PANTHER" id="PTHR24264">
    <property type="entry name" value="TRYPSIN-RELATED"/>
    <property type="match status" value="1"/>
</dbReference>
<gene>
    <name evidence="13" type="ORF">GSOID_T00002792001</name>
</gene>
<evidence type="ECO:0000256" key="6">
    <source>
        <dbReference type="ARBA" id="ARBA00022825"/>
    </source>
</evidence>
<evidence type="ECO:0000313" key="14">
    <source>
        <dbReference type="Proteomes" id="UP000001307"/>
    </source>
</evidence>
<comment type="subcellular location">
    <subcellularLocation>
        <location evidence="1">Secreted</location>
    </subcellularLocation>
</comment>
<evidence type="ECO:0000256" key="1">
    <source>
        <dbReference type="ARBA" id="ARBA00004613"/>
    </source>
</evidence>
<comment type="caution">
    <text evidence="8">Lacks conserved residue(s) required for the propagation of feature annotation.</text>
</comment>
<feature type="chain" id="PRO_5003191719" description="Plasminogen" evidence="10">
    <location>
        <begin position="17"/>
        <end position="617"/>
    </location>
</feature>
<keyword evidence="14" id="KW-1185">Reference proteome</keyword>
<dbReference type="SUPFAM" id="SSF57440">
    <property type="entry name" value="Kringle-like"/>
    <property type="match status" value="2"/>
</dbReference>
<dbReference type="InterPro" id="IPR001314">
    <property type="entry name" value="Peptidase_S1A"/>
</dbReference>
<dbReference type="PRINTS" id="PR00722">
    <property type="entry name" value="CHYMOTRYPSIN"/>
</dbReference>
<dbReference type="InterPro" id="IPR050127">
    <property type="entry name" value="Serine_Proteases_S1"/>
</dbReference>
<dbReference type="Gene3D" id="2.40.20.10">
    <property type="entry name" value="Plasminogen Kringle 4"/>
    <property type="match status" value="2"/>
</dbReference>
<sequence length="617" mass="70119">MFLLRDILILVGSSSAICKNQAREGTTECMLHRLDQGKLYRGSLTETVTGKPCKPWPSRKNAQSFIIKTFKTETGEEKDRRVPGNFCRNTGRGEPYRLKPWCYTDDKRRNWEYCNVLPCNTEAFERECDIEQDFIRNADGYVIDAYKESCVMIEQGLFDQLKSSVSQKPIKSKYDEAVDRITISPFFDCGQHYRGIVSSSATGRSCDRWDRQDSHHKNFGKMKTCRTPDFNYNEMSPNSCGTHNTPWCYTKQENTDDPRFEQCKIPDCSCSNTFLRYTKFGQNFKVPWDLTPWKSNTEADAFVELIDPWNKNVPCSDTRDCPSMCKTEKTRKERSVDDYDETEETVGLDERGSAMRTINGYQNPPGSSPWLVALENTNENSQNKEGWRQFCGGALIHPLFVVSAAHCFDTRKKLNPESVTVVAGLSNIDGQVSIKIYPHPEFRNVGDGFDIALVQVNKPFWFNGMVSPICLPPVNWEPEPNSICLIGGWGLQTGTQEGGVTETKQRDEAHQRRKFVDSRLALVRHIERDECRCALNSKRVNQNETEILESQLCFGHGKVDTCQGDSGGPVVCKNPNAKSADAEHPFYLTGIVSYGVETTRRKDEKKINYKCGGKSKT</sequence>
<dbReference type="AlphaFoldDB" id="E4XSM1"/>
<proteinExistence type="predicted"/>
<dbReference type="SUPFAM" id="SSF50494">
    <property type="entry name" value="Trypsin-like serine proteases"/>
    <property type="match status" value="1"/>
</dbReference>
<reference evidence="13" key="1">
    <citation type="journal article" date="2010" name="Science">
        <title>Plasticity of animal genome architecture unmasked by rapid evolution of a pelagic tunicate.</title>
        <authorList>
            <person name="Denoeud F."/>
            <person name="Henriet S."/>
            <person name="Mungpakdee S."/>
            <person name="Aury J.M."/>
            <person name="Da Silva C."/>
            <person name="Brinkmann H."/>
            <person name="Mikhaleva J."/>
            <person name="Olsen L.C."/>
            <person name="Jubin C."/>
            <person name="Canestro C."/>
            <person name="Bouquet J.M."/>
            <person name="Danks G."/>
            <person name="Poulain J."/>
            <person name="Campsteijn C."/>
            <person name="Adamski M."/>
            <person name="Cross I."/>
            <person name="Yadetie F."/>
            <person name="Muffato M."/>
            <person name="Louis A."/>
            <person name="Butcher S."/>
            <person name="Tsagkogeorga G."/>
            <person name="Konrad A."/>
            <person name="Singh S."/>
            <person name="Jensen M.F."/>
            <person name="Cong E.H."/>
            <person name="Eikeseth-Otteraa H."/>
            <person name="Noel B."/>
            <person name="Anthouard V."/>
            <person name="Porcel B.M."/>
            <person name="Kachouri-Lafond R."/>
            <person name="Nishino A."/>
            <person name="Ugolini M."/>
            <person name="Chourrout P."/>
            <person name="Nishida H."/>
            <person name="Aasland R."/>
            <person name="Huzurbazar S."/>
            <person name="Westhof E."/>
            <person name="Delsuc F."/>
            <person name="Lehrach H."/>
            <person name="Reinhardt R."/>
            <person name="Weissenbach J."/>
            <person name="Roy S.W."/>
            <person name="Artiguenave F."/>
            <person name="Postlethwait J.H."/>
            <person name="Manak J.R."/>
            <person name="Thompson E.M."/>
            <person name="Jaillon O."/>
            <person name="Du Pasquier L."/>
            <person name="Boudinot P."/>
            <person name="Liberles D.A."/>
            <person name="Volff J.N."/>
            <person name="Philippe H."/>
            <person name="Lenhard B."/>
            <person name="Roest Crollius H."/>
            <person name="Wincker P."/>
            <person name="Chourrout D."/>
        </authorList>
    </citation>
    <scope>NUCLEOTIDE SEQUENCE [LARGE SCALE GENOMIC DNA]</scope>
</reference>
<dbReference type="PROSITE" id="PS00135">
    <property type="entry name" value="TRYPSIN_SER"/>
    <property type="match status" value="1"/>
</dbReference>
<dbReference type="InterPro" id="IPR000001">
    <property type="entry name" value="Kringle"/>
</dbReference>
<evidence type="ECO:0000313" key="13">
    <source>
        <dbReference type="EMBL" id="CBY12733.1"/>
    </source>
</evidence>
<keyword evidence="10" id="KW-0732">Signal</keyword>
<dbReference type="PANTHER" id="PTHR24264:SF65">
    <property type="entry name" value="SRCR DOMAIN-CONTAINING PROTEIN"/>
    <property type="match status" value="1"/>
</dbReference>
<keyword evidence="7" id="KW-1015">Disulfide bond</keyword>
<keyword evidence="6 9" id="KW-0720">Serine protease</keyword>
<feature type="domain" description="Kringle" evidence="11">
    <location>
        <begin position="190"/>
        <end position="268"/>
    </location>
</feature>
<evidence type="ECO:0000256" key="9">
    <source>
        <dbReference type="RuleBase" id="RU363034"/>
    </source>
</evidence>
<dbReference type="SMART" id="SM00130">
    <property type="entry name" value="KR"/>
    <property type="match status" value="2"/>
</dbReference>
<evidence type="ECO:0000256" key="7">
    <source>
        <dbReference type="ARBA" id="ARBA00023157"/>
    </source>
</evidence>
<dbReference type="PROSITE" id="PS50070">
    <property type="entry name" value="KRINGLE_2"/>
    <property type="match status" value="2"/>
</dbReference>
<evidence type="ECO:0000256" key="3">
    <source>
        <dbReference type="ARBA" id="ARBA00022572"/>
    </source>
</evidence>
<dbReference type="PROSITE" id="PS00134">
    <property type="entry name" value="TRYPSIN_HIS"/>
    <property type="match status" value="1"/>
</dbReference>
<dbReference type="InterPro" id="IPR038178">
    <property type="entry name" value="Kringle_sf"/>
</dbReference>
<feature type="domain" description="Peptidase S1" evidence="12">
    <location>
        <begin position="357"/>
        <end position="617"/>
    </location>
</feature>
<protein>
    <recommendedName>
        <fullName evidence="15">Plasminogen</fullName>
    </recommendedName>
</protein>
<dbReference type="InterPro" id="IPR001254">
    <property type="entry name" value="Trypsin_dom"/>
</dbReference>
<keyword evidence="4 9" id="KW-0645">Protease</keyword>
<dbReference type="GO" id="GO:0005615">
    <property type="term" value="C:extracellular space"/>
    <property type="evidence" value="ECO:0007669"/>
    <property type="project" value="TreeGrafter"/>
</dbReference>
<dbReference type="GO" id="GO:0004252">
    <property type="term" value="F:serine-type endopeptidase activity"/>
    <property type="evidence" value="ECO:0007669"/>
    <property type="project" value="InterPro"/>
</dbReference>
<dbReference type="CDD" id="cd00190">
    <property type="entry name" value="Tryp_SPc"/>
    <property type="match status" value="1"/>
</dbReference>
<evidence type="ECO:0000256" key="8">
    <source>
        <dbReference type="PROSITE-ProRule" id="PRU00121"/>
    </source>
</evidence>
<feature type="domain" description="Kringle" evidence="11">
    <location>
        <begin position="36"/>
        <end position="119"/>
    </location>
</feature>
<dbReference type="InParanoid" id="E4XSM1"/>
<feature type="signal peptide" evidence="10">
    <location>
        <begin position="1"/>
        <end position="16"/>
    </location>
</feature>
<dbReference type="SMART" id="SM00020">
    <property type="entry name" value="Tryp_SPc"/>
    <property type="match status" value="1"/>
</dbReference>
<dbReference type="Gene3D" id="2.40.10.10">
    <property type="entry name" value="Trypsin-like serine proteases"/>
    <property type="match status" value="1"/>
</dbReference>
<dbReference type="InterPro" id="IPR009003">
    <property type="entry name" value="Peptidase_S1_PA"/>
</dbReference>
<dbReference type="PROSITE" id="PS50240">
    <property type="entry name" value="TRYPSIN_DOM"/>
    <property type="match status" value="1"/>
</dbReference>
<dbReference type="InterPro" id="IPR018114">
    <property type="entry name" value="TRYPSIN_HIS"/>
</dbReference>
<dbReference type="Proteomes" id="UP000001307">
    <property type="component" value="Unassembled WGS sequence"/>
</dbReference>
<evidence type="ECO:0000256" key="4">
    <source>
        <dbReference type="ARBA" id="ARBA00022670"/>
    </source>
</evidence>
<keyword evidence="2" id="KW-0964">Secreted</keyword>
<dbReference type="InterPro" id="IPR043504">
    <property type="entry name" value="Peptidase_S1_PA_chymotrypsin"/>
</dbReference>
<evidence type="ECO:0000259" key="12">
    <source>
        <dbReference type="PROSITE" id="PS50240"/>
    </source>
</evidence>
<evidence type="ECO:0000256" key="5">
    <source>
        <dbReference type="ARBA" id="ARBA00022801"/>
    </source>
</evidence>